<protein>
    <recommendedName>
        <fullName evidence="4">EF-hand domain-containing protein</fullName>
    </recommendedName>
</protein>
<dbReference type="EMBL" id="JAACJK010000004">
    <property type="protein sequence ID" value="KAF5340219.1"/>
    <property type="molecule type" value="Genomic_DNA"/>
</dbReference>
<reference evidence="2 3" key="1">
    <citation type="journal article" date="2020" name="ISME J.">
        <title>Uncovering the hidden diversity of litter-decomposition mechanisms in mushroom-forming fungi.</title>
        <authorList>
            <person name="Floudas D."/>
            <person name="Bentzer J."/>
            <person name="Ahren D."/>
            <person name="Johansson T."/>
            <person name="Persson P."/>
            <person name="Tunlid A."/>
        </authorList>
    </citation>
    <scope>NUCLEOTIDE SEQUENCE [LARGE SCALE GENOMIC DNA]</scope>
    <source>
        <strain evidence="2 3">CBS 175.51</strain>
    </source>
</reference>
<organism evidence="2 3">
    <name type="scientific">Ephemerocybe angulata</name>
    <dbReference type="NCBI Taxonomy" id="980116"/>
    <lineage>
        <taxon>Eukaryota</taxon>
        <taxon>Fungi</taxon>
        <taxon>Dikarya</taxon>
        <taxon>Basidiomycota</taxon>
        <taxon>Agaricomycotina</taxon>
        <taxon>Agaricomycetes</taxon>
        <taxon>Agaricomycetidae</taxon>
        <taxon>Agaricales</taxon>
        <taxon>Agaricineae</taxon>
        <taxon>Psathyrellaceae</taxon>
        <taxon>Ephemerocybe</taxon>
    </lineage>
</organism>
<evidence type="ECO:0008006" key="4">
    <source>
        <dbReference type="Google" id="ProtNLM"/>
    </source>
</evidence>
<dbReference type="Proteomes" id="UP000541558">
    <property type="component" value="Unassembled WGS sequence"/>
</dbReference>
<sequence>MADELYKRLDAATRRRVDEAFGVEDQIPLERVPETLRRLELPESEDVLAVFRNAATGWTAGDGSGASEGAAYVSLEDWRSVCAVLLEDDEDGGGGFIAEEDSGEDDGGGFVAEEDSSEDDDYGEDSDEFVPGQRRTRTRKTTGASEEATRAEPGELSARQAQSALDTFALFFPDTPPEDLRKKRIMIKDIQRVAGLLKEKIKPEEIIDMLEMFSNSPDKSVSYDDFVRMLSTANLI</sequence>
<evidence type="ECO:0000313" key="3">
    <source>
        <dbReference type="Proteomes" id="UP000541558"/>
    </source>
</evidence>
<dbReference type="AlphaFoldDB" id="A0A8H5CEE9"/>
<name>A0A8H5CEE9_9AGAR</name>
<dbReference type="InterPro" id="IPR011992">
    <property type="entry name" value="EF-hand-dom_pair"/>
</dbReference>
<evidence type="ECO:0000256" key="1">
    <source>
        <dbReference type="SAM" id="MobiDB-lite"/>
    </source>
</evidence>
<feature type="compositionally biased region" description="Acidic residues" evidence="1">
    <location>
        <begin position="92"/>
        <end position="128"/>
    </location>
</feature>
<gene>
    <name evidence="2" type="ORF">D9611_007959</name>
</gene>
<evidence type="ECO:0000313" key="2">
    <source>
        <dbReference type="EMBL" id="KAF5340219.1"/>
    </source>
</evidence>
<accession>A0A8H5CEE9</accession>
<feature type="region of interest" description="Disordered" evidence="1">
    <location>
        <begin position="92"/>
        <end position="157"/>
    </location>
</feature>
<dbReference type="SUPFAM" id="SSF47473">
    <property type="entry name" value="EF-hand"/>
    <property type="match status" value="1"/>
</dbReference>
<dbReference type="OrthoDB" id="2530165at2759"/>
<comment type="caution">
    <text evidence="2">The sequence shown here is derived from an EMBL/GenBank/DDBJ whole genome shotgun (WGS) entry which is preliminary data.</text>
</comment>
<dbReference type="Gene3D" id="1.10.238.10">
    <property type="entry name" value="EF-hand"/>
    <property type="match status" value="1"/>
</dbReference>
<keyword evidence="3" id="KW-1185">Reference proteome</keyword>
<proteinExistence type="predicted"/>